<feature type="transmembrane region" description="Helical" evidence="1">
    <location>
        <begin position="116"/>
        <end position="140"/>
    </location>
</feature>
<evidence type="ECO:0000313" key="3">
    <source>
        <dbReference type="Proteomes" id="UP000007463"/>
    </source>
</evidence>
<dbReference type="EMBL" id="CP002542">
    <property type="protein sequence ID" value="AEA45344.1"/>
    <property type="molecule type" value="Genomic_DNA"/>
</dbReference>
<dbReference type="KEGG" id="fte:Fluta_3372"/>
<dbReference type="AlphaFoldDB" id="F2IBL8"/>
<feature type="transmembrane region" description="Helical" evidence="1">
    <location>
        <begin position="12"/>
        <end position="30"/>
    </location>
</feature>
<dbReference type="Proteomes" id="UP000007463">
    <property type="component" value="Chromosome"/>
</dbReference>
<organism evidence="2 3">
    <name type="scientific">Fluviicola taffensis (strain DSM 16823 / NCIMB 13979 / RW262)</name>
    <dbReference type="NCBI Taxonomy" id="755732"/>
    <lineage>
        <taxon>Bacteria</taxon>
        <taxon>Pseudomonadati</taxon>
        <taxon>Bacteroidota</taxon>
        <taxon>Flavobacteriia</taxon>
        <taxon>Flavobacteriales</taxon>
        <taxon>Crocinitomicaceae</taxon>
        <taxon>Fluviicola</taxon>
    </lineage>
</organism>
<evidence type="ECO:0000256" key="1">
    <source>
        <dbReference type="SAM" id="Phobius"/>
    </source>
</evidence>
<protein>
    <submittedName>
        <fullName evidence="2">Uncharacterized protein</fullName>
    </submittedName>
</protein>
<dbReference type="eggNOG" id="ENOG502ZH6X">
    <property type="taxonomic scope" value="Bacteria"/>
</dbReference>
<evidence type="ECO:0000313" key="2">
    <source>
        <dbReference type="EMBL" id="AEA45344.1"/>
    </source>
</evidence>
<name>F2IBL8_FLUTR</name>
<dbReference type="RefSeq" id="WP_013688111.1">
    <property type="nucleotide sequence ID" value="NC_015321.1"/>
</dbReference>
<keyword evidence="1" id="KW-0812">Transmembrane</keyword>
<keyword evidence="1" id="KW-1133">Transmembrane helix</keyword>
<feature type="transmembrane region" description="Helical" evidence="1">
    <location>
        <begin position="36"/>
        <end position="55"/>
    </location>
</feature>
<gene>
    <name evidence="2" type="ordered locus">Fluta_3372</name>
</gene>
<sequence>MKKNRFESNDTWFYVVACIILMSMLFSDLIKKIIVIDWIRYALLILLPTFLIILINKTQRKKNIGVNDKDGEQLVKRHFFSKKKILRCILLILVFLILIVALVKLCGVMLDCEYSVFLLLSLFLFGFLAIEIYLFTKAFSYISRRFQKDKKIFFSISKWRIWESSSFTQFLSITILVTIFSWIFSGQLFMNWVNDKFTNPDVLAKKYYHESITTYRVGAVCSDGTGSFATGSGACSHHGGVSYWVEDTIYNKSLERCKKEAKEFSWVD</sequence>
<reference evidence="3" key="2">
    <citation type="submission" date="2011-02" db="EMBL/GenBank/DDBJ databases">
        <title>The complete genome of Fluviicola taffensis DSM 16823.</title>
        <authorList>
            <consortium name="US DOE Joint Genome Institute (JGI-PGF)"/>
            <person name="Lucas S."/>
            <person name="Copeland A."/>
            <person name="Lapidus A."/>
            <person name="Bruce D."/>
            <person name="Goodwin L."/>
            <person name="Pitluck S."/>
            <person name="Kyrpides N."/>
            <person name="Mavromatis K."/>
            <person name="Ivanova N."/>
            <person name="Mikhailova N."/>
            <person name="Pagani I."/>
            <person name="Chertkov O."/>
            <person name="Detter J.C."/>
            <person name="Han C."/>
            <person name="Tapia R."/>
            <person name="Land M."/>
            <person name="Hauser L."/>
            <person name="Markowitz V."/>
            <person name="Cheng J.-F."/>
            <person name="Hugenholtz P."/>
            <person name="Woyke T."/>
            <person name="Wu D."/>
            <person name="Tindall B."/>
            <person name="Pomrenke H.G."/>
            <person name="Brambilla E."/>
            <person name="Klenk H.-P."/>
            <person name="Eisen J.A."/>
        </authorList>
    </citation>
    <scope>NUCLEOTIDE SEQUENCE [LARGE SCALE GENOMIC DNA]</scope>
    <source>
        <strain evidence="3">DSM 16823 / RW262 / RW262</strain>
    </source>
</reference>
<feature type="transmembrane region" description="Helical" evidence="1">
    <location>
        <begin position="85"/>
        <end position="110"/>
    </location>
</feature>
<feature type="transmembrane region" description="Helical" evidence="1">
    <location>
        <begin position="161"/>
        <end position="184"/>
    </location>
</feature>
<dbReference type="OrthoDB" id="948340at2"/>
<keyword evidence="3" id="KW-1185">Reference proteome</keyword>
<proteinExistence type="predicted"/>
<dbReference type="HOGENOM" id="CLU_1037262_0_0_10"/>
<reference evidence="2 3" key="1">
    <citation type="journal article" date="2011" name="Stand. Genomic Sci.">
        <title>Complete genome sequence of the gliding freshwater bacterium Fluviicola taffensis type strain (RW262).</title>
        <authorList>
            <person name="Woyke T."/>
            <person name="Chertkov O."/>
            <person name="Lapidus A."/>
            <person name="Nolan M."/>
            <person name="Lucas S."/>
            <person name="Del Rio T.G."/>
            <person name="Tice H."/>
            <person name="Cheng J.F."/>
            <person name="Tapia R."/>
            <person name="Han C."/>
            <person name="Goodwin L."/>
            <person name="Pitluck S."/>
            <person name="Liolios K."/>
            <person name="Pagani I."/>
            <person name="Ivanova N."/>
            <person name="Huntemann M."/>
            <person name="Mavromatis K."/>
            <person name="Mikhailova N."/>
            <person name="Pati A."/>
            <person name="Chen A."/>
            <person name="Palaniappan K."/>
            <person name="Land M."/>
            <person name="Hauser L."/>
            <person name="Brambilla E.M."/>
            <person name="Rohde M."/>
            <person name="Mwirichia R."/>
            <person name="Sikorski J."/>
            <person name="Tindall B.J."/>
            <person name="Goker M."/>
            <person name="Bristow J."/>
            <person name="Eisen J.A."/>
            <person name="Markowitz V."/>
            <person name="Hugenholtz P."/>
            <person name="Klenk H.P."/>
            <person name="Kyrpides N.C."/>
        </authorList>
    </citation>
    <scope>NUCLEOTIDE SEQUENCE [LARGE SCALE GENOMIC DNA]</scope>
    <source>
        <strain evidence="3">DSM 16823 / RW262 / RW262</strain>
    </source>
</reference>
<accession>F2IBL8</accession>
<keyword evidence="1" id="KW-0472">Membrane</keyword>